<evidence type="ECO:0000259" key="2">
    <source>
        <dbReference type="Pfam" id="PF01370"/>
    </source>
</evidence>
<proteinExistence type="inferred from homology"/>
<protein>
    <submittedName>
        <fullName evidence="3">SDR family oxidoreductase</fullName>
    </submittedName>
</protein>
<comment type="caution">
    <text evidence="3">The sequence shown here is derived from an EMBL/GenBank/DDBJ whole genome shotgun (WGS) entry which is preliminary data.</text>
</comment>
<keyword evidence="4" id="KW-1185">Reference proteome</keyword>
<feature type="domain" description="NAD-dependent epimerase/dehydratase" evidence="2">
    <location>
        <begin position="3"/>
        <end position="220"/>
    </location>
</feature>
<gene>
    <name evidence="3" type="ORF">GCM10009810_28970</name>
</gene>
<evidence type="ECO:0000313" key="3">
    <source>
        <dbReference type="EMBL" id="GAA1768576.1"/>
    </source>
</evidence>
<reference evidence="3 4" key="1">
    <citation type="journal article" date="2019" name="Int. J. Syst. Evol. Microbiol.">
        <title>The Global Catalogue of Microorganisms (GCM) 10K type strain sequencing project: providing services to taxonomists for standard genome sequencing and annotation.</title>
        <authorList>
            <consortium name="The Broad Institute Genomics Platform"/>
            <consortium name="The Broad Institute Genome Sequencing Center for Infectious Disease"/>
            <person name="Wu L."/>
            <person name="Ma J."/>
        </authorList>
    </citation>
    <scope>NUCLEOTIDE SEQUENCE [LARGE SCALE GENOMIC DNA]</scope>
    <source>
        <strain evidence="3 4">JCM 15591</strain>
    </source>
</reference>
<dbReference type="Gene3D" id="3.40.50.720">
    <property type="entry name" value="NAD(P)-binding Rossmann-like Domain"/>
    <property type="match status" value="1"/>
</dbReference>
<dbReference type="Gene3D" id="3.90.25.10">
    <property type="entry name" value="UDP-galactose 4-epimerase, domain 1"/>
    <property type="match status" value="1"/>
</dbReference>
<dbReference type="EMBL" id="BAAAPN010000058">
    <property type="protein sequence ID" value="GAA1768576.1"/>
    <property type="molecule type" value="Genomic_DNA"/>
</dbReference>
<dbReference type="Proteomes" id="UP001501475">
    <property type="component" value="Unassembled WGS sequence"/>
</dbReference>
<dbReference type="RefSeq" id="WP_344067524.1">
    <property type="nucleotide sequence ID" value="NZ_BAAAPN010000058.1"/>
</dbReference>
<accession>A0ABN2KXA4</accession>
<dbReference type="InterPro" id="IPR001509">
    <property type="entry name" value="Epimerase_deHydtase"/>
</dbReference>
<dbReference type="Pfam" id="PF01370">
    <property type="entry name" value="Epimerase"/>
    <property type="match status" value="1"/>
</dbReference>
<dbReference type="InterPro" id="IPR036291">
    <property type="entry name" value="NAD(P)-bd_dom_sf"/>
</dbReference>
<organism evidence="3 4">
    <name type="scientific">Nostocoides vanveenii</name>
    <dbReference type="NCBI Taxonomy" id="330835"/>
    <lineage>
        <taxon>Bacteria</taxon>
        <taxon>Bacillati</taxon>
        <taxon>Actinomycetota</taxon>
        <taxon>Actinomycetes</taxon>
        <taxon>Micrococcales</taxon>
        <taxon>Intrasporangiaceae</taxon>
        <taxon>Nostocoides</taxon>
    </lineage>
</organism>
<comment type="similarity">
    <text evidence="1">Belongs to the NAD(P)-dependent epimerase/dehydratase family.</text>
</comment>
<sequence length="315" mass="33307">MKVVVTGGAGFIGANVVRDLHGRPEVTDIVVVDDYSTGSPDNLLGTSARTFAGTILDPDLLAEAFDGADSIIHLAALPSVPRSLADPLASHHAIATGTLNVLQAARVAGSHVILSSSSSVYGANRELPKRESMRLDPISPYAVAKQAAEAYTLAFGRSYGLPVLAFRFFNVYGPLQAAGHAYAAVVPTFIDAALNDRPLIVNGDGFQTRDFTFVGSVTRVLADAAIGRVVDDSPVNLAFGTRTSLNDMITMLGQELGFTPRVEYVAERPGDVRDSQADNARLQGHFPDVRPVPLPEGLAATVAWFRSLAQRPVGA</sequence>
<name>A0ABN2KXA4_9MICO</name>
<dbReference type="SUPFAM" id="SSF51735">
    <property type="entry name" value="NAD(P)-binding Rossmann-fold domains"/>
    <property type="match status" value="1"/>
</dbReference>
<dbReference type="PANTHER" id="PTHR43000">
    <property type="entry name" value="DTDP-D-GLUCOSE 4,6-DEHYDRATASE-RELATED"/>
    <property type="match status" value="1"/>
</dbReference>
<evidence type="ECO:0000313" key="4">
    <source>
        <dbReference type="Proteomes" id="UP001501475"/>
    </source>
</evidence>
<evidence type="ECO:0000256" key="1">
    <source>
        <dbReference type="ARBA" id="ARBA00007637"/>
    </source>
</evidence>